<dbReference type="InterPro" id="IPR022742">
    <property type="entry name" value="Hydrolase_4"/>
</dbReference>
<dbReference type="Proteomes" id="UP001165082">
    <property type="component" value="Unassembled WGS sequence"/>
</dbReference>
<reference evidence="2" key="1">
    <citation type="submission" date="2022-07" db="EMBL/GenBank/DDBJ databases">
        <title>Genome analysis of Parmales, a sister group of diatoms, reveals the evolutionary specialization of diatoms from phago-mixotrophs to photoautotrophs.</title>
        <authorList>
            <person name="Ban H."/>
            <person name="Sato S."/>
            <person name="Yoshikawa S."/>
            <person name="Kazumasa Y."/>
            <person name="Nakamura Y."/>
            <person name="Ichinomiya M."/>
            <person name="Saitoh K."/>
            <person name="Sato N."/>
            <person name="Blanc-Mathieu R."/>
            <person name="Endo H."/>
            <person name="Kuwata A."/>
            <person name="Ogata H."/>
        </authorList>
    </citation>
    <scope>NUCLEOTIDE SEQUENCE</scope>
</reference>
<organism evidence="2 3">
    <name type="scientific">Triparma retinervis</name>
    <dbReference type="NCBI Taxonomy" id="2557542"/>
    <lineage>
        <taxon>Eukaryota</taxon>
        <taxon>Sar</taxon>
        <taxon>Stramenopiles</taxon>
        <taxon>Ochrophyta</taxon>
        <taxon>Bolidophyceae</taxon>
        <taxon>Parmales</taxon>
        <taxon>Triparmaceae</taxon>
        <taxon>Triparma</taxon>
    </lineage>
</organism>
<dbReference type="Gene3D" id="3.40.50.1820">
    <property type="entry name" value="alpha/beta hydrolase"/>
    <property type="match status" value="1"/>
</dbReference>
<proteinExistence type="predicted"/>
<dbReference type="GO" id="GO:0016020">
    <property type="term" value="C:membrane"/>
    <property type="evidence" value="ECO:0007669"/>
    <property type="project" value="TreeGrafter"/>
</dbReference>
<evidence type="ECO:0000259" key="1">
    <source>
        <dbReference type="Pfam" id="PF12146"/>
    </source>
</evidence>
<name>A0A9W7AN60_9STRA</name>
<dbReference type="GO" id="GO:0008474">
    <property type="term" value="F:palmitoyl-(protein) hydrolase activity"/>
    <property type="evidence" value="ECO:0007669"/>
    <property type="project" value="TreeGrafter"/>
</dbReference>
<sequence length="349" mass="38276">MSWLAEKIMAVLTTGMYGDSLLYFPTIGGMPKLTSQNPSGYRSPSDLGIPFDSHFIPTSPTVSVHAWVLKSGPDRPTFLFFHGNAGNIGFRLPNAYRMWKLGYNVVMVEYRGYGESPGNPPVNEEGLKRDAEEVLKWCRAEGRWFDGDNMFLFGRSLGGAVAFHLAEYAKREGIGLRGVVVENTFTSISDMVDRVMPIVAPLKGLVLRIGWDSKKIVGKLDVPVLFISGRSDELVPVEQMDELYGLAEGRSSNTRMYRVNNGTHNDTWMKGGEYYWSVWRSWVESVLGSSPGTFVNEGGGMRRGNNVAVGVPVNGESIPIMPNTMGGIVGEGFRGKGGDTNNGGTKKNV</sequence>
<dbReference type="PANTHER" id="PTHR12277:SF81">
    <property type="entry name" value="PROTEIN ABHD13"/>
    <property type="match status" value="1"/>
</dbReference>
<evidence type="ECO:0000313" key="3">
    <source>
        <dbReference type="Proteomes" id="UP001165082"/>
    </source>
</evidence>
<dbReference type="InterPro" id="IPR029058">
    <property type="entry name" value="AB_hydrolase_fold"/>
</dbReference>
<feature type="domain" description="Serine aminopeptidase S33" evidence="1">
    <location>
        <begin position="75"/>
        <end position="205"/>
    </location>
</feature>
<gene>
    <name evidence="2" type="ORF">TrRE_jg2788</name>
</gene>
<protein>
    <recommendedName>
        <fullName evidence="1">Serine aminopeptidase S33 domain-containing protein</fullName>
    </recommendedName>
</protein>
<comment type="caution">
    <text evidence="2">The sequence shown here is derived from an EMBL/GenBank/DDBJ whole genome shotgun (WGS) entry which is preliminary data.</text>
</comment>
<evidence type="ECO:0000313" key="2">
    <source>
        <dbReference type="EMBL" id="GMH71379.1"/>
    </source>
</evidence>
<dbReference type="PANTHER" id="PTHR12277">
    <property type="entry name" value="ALPHA/BETA HYDROLASE DOMAIN-CONTAINING PROTEIN"/>
    <property type="match status" value="1"/>
</dbReference>
<dbReference type="Pfam" id="PF12146">
    <property type="entry name" value="Hydrolase_4"/>
    <property type="match status" value="1"/>
</dbReference>
<dbReference type="SUPFAM" id="SSF53474">
    <property type="entry name" value="alpha/beta-Hydrolases"/>
    <property type="match status" value="1"/>
</dbReference>
<dbReference type="EMBL" id="BRXZ01001444">
    <property type="protein sequence ID" value="GMH71379.1"/>
    <property type="molecule type" value="Genomic_DNA"/>
</dbReference>
<dbReference type="OrthoDB" id="10249433at2759"/>
<dbReference type="AlphaFoldDB" id="A0A9W7AN60"/>
<accession>A0A9W7AN60</accession>
<keyword evidence="3" id="KW-1185">Reference proteome</keyword>